<comment type="caution">
    <text evidence="2">The sequence shown here is derived from an EMBL/GenBank/DDBJ whole genome shotgun (WGS) entry which is preliminary data.</text>
</comment>
<feature type="transmembrane region" description="Helical" evidence="1">
    <location>
        <begin position="42"/>
        <end position="64"/>
    </location>
</feature>
<keyword evidence="1" id="KW-0472">Membrane</keyword>
<keyword evidence="1" id="KW-1133">Transmembrane helix</keyword>
<evidence type="ECO:0000313" key="2">
    <source>
        <dbReference type="EMBL" id="PIT95074.1"/>
    </source>
</evidence>
<reference evidence="3" key="1">
    <citation type="submission" date="2017-09" db="EMBL/GenBank/DDBJ databases">
        <title>Depth-based differentiation of microbial function through sediment-hosted aquifers and enrichment of novel symbionts in the deep terrestrial subsurface.</title>
        <authorList>
            <person name="Probst A.J."/>
            <person name="Ladd B."/>
            <person name="Jarett J.K."/>
            <person name="Geller-Mcgrath D.E."/>
            <person name="Sieber C.M.K."/>
            <person name="Emerson J.B."/>
            <person name="Anantharaman K."/>
            <person name="Thomas B.C."/>
            <person name="Malmstrom R."/>
            <person name="Stieglmeier M."/>
            <person name="Klingl A."/>
            <person name="Woyke T."/>
            <person name="Ryan C.M."/>
            <person name="Banfield J.F."/>
        </authorList>
    </citation>
    <scope>NUCLEOTIDE SEQUENCE [LARGE SCALE GENOMIC DNA]</scope>
</reference>
<gene>
    <name evidence="2" type="ORF">COT98_01230</name>
</gene>
<evidence type="ECO:0000256" key="1">
    <source>
        <dbReference type="SAM" id="Phobius"/>
    </source>
</evidence>
<sequence length="281" mass="32411">MKPKKLFYNYMDEKEFEQKLVDKIQADNLSPKPRWHFLLKNYVIWVAGLLALLTGALAVSVIIYLLRYNGWEMQEGTHKSLIEFFLLTLPYFWIVFSGIFIFILYYNLKHTKKGYRYPAYLIVLVVILASIILGGAFYSLGIGQKIDNILGERAPFYGQVFNRQITFWFNPDEGRLVGIISSEVEADNFDLVDPSGNVWKILGRRDELNHLPPDFLRLGEPVNIIGSVVAESQFKADVIRLLVPGRGFFSRPNIRERHEKCLRSNCQLLLPPPPPAMMIIK</sequence>
<organism evidence="2 3">
    <name type="scientific">Candidatus Falkowbacteria bacterium CG10_big_fil_rev_8_21_14_0_10_39_9</name>
    <dbReference type="NCBI Taxonomy" id="1974566"/>
    <lineage>
        <taxon>Bacteria</taxon>
        <taxon>Candidatus Falkowiibacteriota</taxon>
    </lineage>
</organism>
<feature type="transmembrane region" description="Helical" evidence="1">
    <location>
        <begin position="84"/>
        <end position="108"/>
    </location>
</feature>
<dbReference type="AlphaFoldDB" id="A0A2M6WQR4"/>
<proteinExistence type="predicted"/>
<keyword evidence="1" id="KW-0812">Transmembrane</keyword>
<dbReference type="Proteomes" id="UP000228900">
    <property type="component" value="Unassembled WGS sequence"/>
</dbReference>
<protein>
    <submittedName>
        <fullName evidence="2">Uncharacterized protein</fullName>
    </submittedName>
</protein>
<dbReference type="EMBL" id="PFAQ01000019">
    <property type="protein sequence ID" value="PIT95074.1"/>
    <property type="molecule type" value="Genomic_DNA"/>
</dbReference>
<name>A0A2M6WQR4_9BACT</name>
<feature type="transmembrane region" description="Helical" evidence="1">
    <location>
        <begin position="120"/>
        <end position="140"/>
    </location>
</feature>
<evidence type="ECO:0000313" key="3">
    <source>
        <dbReference type="Proteomes" id="UP000228900"/>
    </source>
</evidence>
<accession>A0A2M6WQR4</accession>